<dbReference type="GO" id="GO:0016491">
    <property type="term" value="F:oxidoreductase activity"/>
    <property type="evidence" value="ECO:0007669"/>
    <property type="project" value="UniProtKB-KW"/>
</dbReference>
<proteinExistence type="predicted"/>
<dbReference type="Proteomes" id="UP000811619">
    <property type="component" value="Unassembled WGS sequence"/>
</dbReference>
<dbReference type="Gene3D" id="3.50.50.60">
    <property type="entry name" value="FAD/NAD(P)-binding domain"/>
    <property type="match status" value="1"/>
</dbReference>
<dbReference type="Pfam" id="PF13450">
    <property type="entry name" value="NAD_binding_8"/>
    <property type="match status" value="1"/>
</dbReference>
<dbReference type="EMBL" id="SRPY01001631">
    <property type="protein sequence ID" value="KAG5912718.1"/>
    <property type="molecule type" value="Genomic_DNA"/>
</dbReference>
<reference evidence="4" key="1">
    <citation type="journal article" date="2020" name="bioRxiv">
        <title>Whole genome comparisons of ergot fungi reveals the divergence and evolution of species within the genus Claviceps are the result of varying mechanisms driving genome evolution and host range expansion.</title>
        <authorList>
            <person name="Wyka S.A."/>
            <person name="Mondo S.J."/>
            <person name="Liu M."/>
            <person name="Dettman J."/>
            <person name="Nalam V."/>
            <person name="Broders K.D."/>
        </authorList>
    </citation>
    <scope>NUCLEOTIDE SEQUENCE</scope>
    <source>
        <strain evidence="4">CCC 489</strain>
    </source>
</reference>
<protein>
    <submittedName>
        <fullName evidence="4">Uncharacterized protein</fullName>
    </submittedName>
</protein>
<keyword evidence="3" id="KW-0560">Oxidoreductase</keyword>
<evidence type="ECO:0000313" key="5">
    <source>
        <dbReference type="Proteomes" id="UP000811619"/>
    </source>
</evidence>
<comment type="caution">
    <text evidence="4">The sequence shown here is derived from an EMBL/GenBank/DDBJ whole genome shotgun (WGS) entry which is preliminary data.</text>
</comment>
<dbReference type="PANTHER" id="PTHR23023">
    <property type="entry name" value="DIMETHYLANILINE MONOOXYGENASE"/>
    <property type="match status" value="1"/>
</dbReference>
<feature type="non-terminal residue" evidence="4">
    <location>
        <position position="99"/>
    </location>
</feature>
<gene>
    <name evidence="4" type="ORF">E4U42_001967</name>
</gene>
<dbReference type="InterPro" id="IPR036188">
    <property type="entry name" value="FAD/NAD-bd_sf"/>
</dbReference>
<keyword evidence="2" id="KW-0274">FAD</keyword>
<dbReference type="AlphaFoldDB" id="A0A8K0J0I7"/>
<accession>A0A8K0J0I7</accession>
<sequence>MPKSVCIIGAGPAGLVAAKTLLHNAPADDFTVSVFESRDGVGGLWPASPSDTARPIQPLMEANQSRHTMHFSDHAWEDGAPQVPRAWQVGRYLEAYAAR</sequence>
<dbReference type="SUPFAM" id="SSF51905">
    <property type="entry name" value="FAD/NAD(P)-binding domain"/>
    <property type="match status" value="1"/>
</dbReference>
<keyword evidence="1" id="KW-0285">Flavoprotein</keyword>
<organism evidence="4 5">
    <name type="scientific">Claviceps africana</name>
    <dbReference type="NCBI Taxonomy" id="83212"/>
    <lineage>
        <taxon>Eukaryota</taxon>
        <taxon>Fungi</taxon>
        <taxon>Dikarya</taxon>
        <taxon>Ascomycota</taxon>
        <taxon>Pezizomycotina</taxon>
        <taxon>Sordariomycetes</taxon>
        <taxon>Hypocreomycetidae</taxon>
        <taxon>Hypocreales</taxon>
        <taxon>Clavicipitaceae</taxon>
        <taxon>Claviceps</taxon>
    </lineage>
</organism>
<evidence type="ECO:0000256" key="2">
    <source>
        <dbReference type="ARBA" id="ARBA00022827"/>
    </source>
</evidence>
<evidence type="ECO:0000256" key="3">
    <source>
        <dbReference type="ARBA" id="ARBA00023002"/>
    </source>
</evidence>
<keyword evidence="5" id="KW-1185">Reference proteome</keyword>
<dbReference type="InterPro" id="IPR050346">
    <property type="entry name" value="FMO-like"/>
</dbReference>
<evidence type="ECO:0000256" key="1">
    <source>
        <dbReference type="ARBA" id="ARBA00022630"/>
    </source>
</evidence>
<evidence type="ECO:0000313" key="4">
    <source>
        <dbReference type="EMBL" id="KAG5912718.1"/>
    </source>
</evidence>
<dbReference type="OrthoDB" id="66881at2759"/>
<name>A0A8K0J0I7_9HYPO</name>